<dbReference type="Pfam" id="PF00643">
    <property type="entry name" value="zf-B_box"/>
    <property type="match status" value="1"/>
</dbReference>
<dbReference type="AlphaFoldDB" id="A0AA35XEI5"/>
<keyword evidence="2" id="KW-0479">Metal-binding</keyword>
<evidence type="ECO:0000256" key="2">
    <source>
        <dbReference type="PROSITE-ProRule" id="PRU00024"/>
    </source>
</evidence>
<keyword evidence="2" id="KW-0863">Zinc-finger</keyword>
<feature type="domain" description="B box-type" evidence="4">
    <location>
        <begin position="31"/>
        <end position="72"/>
    </location>
</feature>
<evidence type="ECO:0000256" key="3">
    <source>
        <dbReference type="PROSITE-ProRule" id="PRU00504"/>
    </source>
</evidence>
<reference evidence="5" key="1">
    <citation type="submission" date="2023-03" db="EMBL/GenBank/DDBJ databases">
        <authorList>
            <person name="Steffen K."/>
            <person name="Cardenas P."/>
        </authorList>
    </citation>
    <scope>NUCLEOTIDE SEQUENCE</scope>
</reference>
<dbReference type="InterPro" id="IPR047153">
    <property type="entry name" value="TRIM45/56/19-like"/>
</dbReference>
<dbReference type="SUPFAM" id="SSF101898">
    <property type="entry name" value="NHL repeat"/>
    <property type="match status" value="1"/>
</dbReference>
<evidence type="ECO:0000259" key="4">
    <source>
        <dbReference type="PROSITE" id="PS50119"/>
    </source>
</evidence>
<dbReference type="PROSITE" id="PS51125">
    <property type="entry name" value="NHL"/>
    <property type="match status" value="1"/>
</dbReference>
<dbReference type="InterPro" id="IPR001258">
    <property type="entry name" value="NHL_repeat"/>
</dbReference>
<evidence type="ECO:0000313" key="6">
    <source>
        <dbReference type="Proteomes" id="UP001174909"/>
    </source>
</evidence>
<sequence>MHGKWKELQGHEIASLDEVQETASKMVTPKKVSSTCSKHATEPIKIYCETCDELICRDCTVKTHRDHNYDLIPDAFPKHRDAILACLRPVKSELASVGSTIAQLKARSSRLDGQGIEAKAEVNAEVDKLQAILDARRRELHSQIDGQGSNCMKVFDGNHRLLRSFGHTGPEESRLDRPLGVAISSDNTVFVAACHCVKKFTLEGRFIASVGSKGSGQLQFDTPWAIAYNHTNNRVYVCDTATIASQSSTMT</sequence>
<evidence type="ECO:0000313" key="5">
    <source>
        <dbReference type="EMBL" id="CAI8054459.1"/>
    </source>
</evidence>
<dbReference type="Proteomes" id="UP001174909">
    <property type="component" value="Unassembled WGS sequence"/>
</dbReference>
<keyword evidence="1" id="KW-0677">Repeat</keyword>
<dbReference type="EMBL" id="CASHTH010004182">
    <property type="protein sequence ID" value="CAI8054459.1"/>
    <property type="molecule type" value="Genomic_DNA"/>
</dbReference>
<comment type="caution">
    <text evidence="5">The sequence shown here is derived from an EMBL/GenBank/DDBJ whole genome shotgun (WGS) entry which is preliminary data.</text>
</comment>
<gene>
    <name evidence="5" type="ORF">GBAR_LOCUS29720</name>
</gene>
<dbReference type="SUPFAM" id="SSF57845">
    <property type="entry name" value="B-box zinc-binding domain"/>
    <property type="match status" value="1"/>
</dbReference>
<protein>
    <submittedName>
        <fullName evidence="5">Tripartite motif-containing protein 45</fullName>
    </submittedName>
</protein>
<keyword evidence="6" id="KW-1185">Reference proteome</keyword>
<organism evidence="5 6">
    <name type="scientific">Geodia barretti</name>
    <name type="common">Barrett's horny sponge</name>
    <dbReference type="NCBI Taxonomy" id="519541"/>
    <lineage>
        <taxon>Eukaryota</taxon>
        <taxon>Metazoa</taxon>
        <taxon>Porifera</taxon>
        <taxon>Demospongiae</taxon>
        <taxon>Heteroscleromorpha</taxon>
        <taxon>Tetractinellida</taxon>
        <taxon>Astrophorina</taxon>
        <taxon>Geodiidae</taxon>
        <taxon>Geodia</taxon>
    </lineage>
</organism>
<dbReference type="GO" id="GO:0008270">
    <property type="term" value="F:zinc ion binding"/>
    <property type="evidence" value="ECO:0007669"/>
    <property type="project" value="UniProtKB-KW"/>
</dbReference>
<accession>A0AA35XEI5</accession>
<dbReference type="Gene3D" id="2.120.10.30">
    <property type="entry name" value="TolB, C-terminal domain"/>
    <property type="match status" value="1"/>
</dbReference>
<proteinExistence type="predicted"/>
<dbReference type="Gene3D" id="3.30.160.60">
    <property type="entry name" value="Classic Zinc Finger"/>
    <property type="match status" value="1"/>
</dbReference>
<name>A0AA35XEI5_GEOBA</name>
<dbReference type="PANTHER" id="PTHR25462:SF296">
    <property type="entry name" value="MEIOTIC P26, ISOFORM F"/>
    <property type="match status" value="1"/>
</dbReference>
<dbReference type="PROSITE" id="PS50119">
    <property type="entry name" value="ZF_BBOX"/>
    <property type="match status" value="1"/>
</dbReference>
<dbReference type="InterPro" id="IPR011042">
    <property type="entry name" value="6-blade_b-propeller_TolB-like"/>
</dbReference>
<keyword evidence="2" id="KW-0862">Zinc</keyword>
<evidence type="ECO:0000256" key="1">
    <source>
        <dbReference type="ARBA" id="ARBA00022737"/>
    </source>
</evidence>
<feature type="repeat" description="NHL" evidence="3">
    <location>
        <begin position="162"/>
        <end position="203"/>
    </location>
</feature>
<dbReference type="SMART" id="SM00336">
    <property type="entry name" value="BBOX"/>
    <property type="match status" value="1"/>
</dbReference>
<dbReference type="PANTHER" id="PTHR25462">
    <property type="entry name" value="BONUS, ISOFORM C-RELATED"/>
    <property type="match status" value="1"/>
</dbReference>
<dbReference type="InterPro" id="IPR000315">
    <property type="entry name" value="Znf_B-box"/>
</dbReference>